<evidence type="ECO:0000313" key="3">
    <source>
        <dbReference type="Proteomes" id="UP000449004"/>
    </source>
</evidence>
<gene>
    <name evidence="2" type="ORF">F9K92_15885</name>
</gene>
<feature type="domain" description="GIY-YIG" evidence="1">
    <location>
        <begin position="12"/>
        <end position="84"/>
    </location>
</feature>
<dbReference type="AlphaFoldDB" id="A0A7V8CC24"/>
<comment type="caution">
    <text evidence="2">The sequence shown here is derived from an EMBL/GenBank/DDBJ whole genome shotgun (WGS) entry which is preliminary data.</text>
</comment>
<dbReference type="PROSITE" id="PS50164">
    <property type="entry name" value="GIY_YIG"/>
    <property type="match status" value="1"/>
</dbReference>
<dbReference type="CDD" id="cd00719">
    <property type="entry name" value="GIY-YIG_SF"/>
    <property type="match status" value="1"/>
</dbReference>
<dbReference type="Proteomes" id="UP000449004">
    <property type="component" value="Unassembled WGS sequence"/>
</dbReference>
<dbReference type="Gene3D" id="3.40.1440.10">
    <property type="entry name" value="GIY-YIG endonuclease"/>
    <property type="match status" value="1"/>
</dbReference>
<organism evidence="2 3">
    <name type="scientific">Stenotrophomonas rhizophila</name>
    <dbReference type="NCBI Taxonomy" id="216778"/>
    <lineage>
        <taxon>Bacteria</taxon>
        <taxon>Pseudomonadati</taxon>
        <taxon>Pseudomonadota</taxon>
        <taxon>Gammaproteobacteria</taxon>
        <taxon>Lysobacterales</taxon>
        <taxon>Lysobacteraceae</taxon>
        <taxon>Stenotrophomonas</taxon>
    </lineage>
</organism>
<protein>
    <submittedName>
        <fullName evidence="2">GIY-YIG nuclease family protein</fullName>
    </submittedName>
</protein>
<dbReference type="RefSeq" id="WP_152154029.1">
    <property type="nucleotide sequence ID" value="NZ_WELC01000023.1"/>
</dbReference>
<dbReference type="SUPFAM" id="SSF82771">
    <property type="entry name" value="GIY-YIG endonuclease"/>
    <property type="match status" value="1"/>
</dbReference>
<reference evidence="2 3" key="1">
    <citation type="submission" date="2019-10" db="EMBL/GenBank/DDBJ databases">
        <title>Halotolerant bacteria associated to Saharan-endemic halophytes Stipa tenacissima L. and Atriplex halimus L mitigate salt stress and promote growth of tomato plants.</title>
        <authorList>
            <person name="Dif G."/>
        </authorList>
    </citation>
    <scope>NUCLEOTIDE SEQUENCE [LARGE SCALE GENOMIC DNA]</scope>
    <source>
        <strain evidence="2 3">IS26</strain>
    </source>
</reference>
<sequence length="139" mass="16243">MKWGRSQKYQNRDRHIYALLFSNGCVYVGQTVNLKDREQQHRRSGGWKQSFTFHSLDTVHGTQAQAEDYEFAWRNVANRAGHTIYGLAPNIVVSATKKMTFERQNIARGKVWPLKKRWKPWPWATAASVALPLLWWIAQ</sequence>
<dbReference type="EMBL" id="WELC01000023">
    <property type="protein sequence ID" value="KAB7628924.1"/>
    <property type="molecule type" value="Genomic_DNA"/>
</dbReference>
<name>A0A7V8CC24_9GAMM</name>
<evidence type="ECO:0000259" key="1">
    <source>
        <dbReference type="PROSITE" id="PS50164"/>
    </source>
</evidence>
<proteinExistence type="predicted"/>
<evidence type="ECO:0000313" key="2">
    <source>
        <dbReference type="EMBL" id="KAB7628924.1"/>
    </source>
</evidence>
<dbReference type="InterPro" id="IPR035901">
    <property type="entry name" value="GIY-YIG_endonuc_sf"/>
</dbReference>
<dbReference type="InterPro" id="IPR000305">
    <property type="entry name" value="GIY-YIG_endonuc"/>
</dbReference>
<accession>A0A7V8CC24</accession>